<protein>
    <recommendedName>
        <fullName evidence="5">Letm1 RBD domain-containing protein</fullName>
    </recommendedName>
</protein>
<keyword evidence="2" id="KW-0812">Transmembrane</keyword>
<dbReference type="EMBL" id="JBHLXP010000004">
    <property type="protein sequence ID" value="MFC0049804.1"/>
    <property type="molecule type" value="Genomic_DNA"/>
</dbReference>
<accession>A0ABV6BG04</accession>
<sequence>MRLLRHLHKAPLRVLRLQRRKSMMRIRFSMIRLQCALSQEKAETKQMLRIYQQYVTGQVSKAELQQANAQLADVLRATGLGVFAILPFAPITIPLIVKLGRKLGIEVMPSAFAPKDKYLHPGKSSKALSGPATAKSVKKTES</sequence>
<gene>
    <name evidence="3" type="ORF">ACFFJP_16005</name>
</gene>
<evidence type="ECO:0000313" key="3">
    <source>
        <dbReference type="EMBL" id="MFC0049804.1"/>
    </source>
</evidence>
<dbReference type="RefSeq" id="WP_377246357.1">
    <property type="nucleotide sequence ID" value="NZ_JBHLXP010000004.1"/>
</dbReference>
<organism evidence="3 4">
    <name type="scientific">Rheinheimera tilapiae</name>
    <dbReference type="NCBI Taxonomy" id="875043"/>
    <lineage>
        <taxon>Bacteria</taxon>
        <taxon>Pseudomonadati</taxon>
        <taxon>Pseudomonadota</taxon>
        <taxon>Gammaproteobacteria</taxon>
        <taxon>Chromatiales</taxon>
        <taxon>Chromatiaceae</taxon>
        <taxon>Rheinheimera</taxon>
    </lineage>
</organism>
<feature type="transmembrane region" description="Helical" evidence="2">
    <location>
        <begin position="74"/>
        <end position="97"/>
    </location>
</feature>
<keyword evidence="2" id="KW-1133">Transmembrane helix</keyword>
<reference evidence="3 4" key="1">
    <citation type="submission" date="2024-09" db="EMBL/GenBank/DDBJ databases">
        <authorList>
            <person name="Sun Q."/>
            <person name="Mori K."/>
        </authorList>
    </citation>
    <scope>NUCLEOTIDE SEQUENCE [LARGE SCALE GENOMIC DNA]</scope>
    <source>
        <strain evidence="3 4">KCTC 23315</strain>
    </source>
</reference>
<keyword evidence="4" id="KW-1185">Reference proteome</keyword>
<name>A0ABV6BG04_9GAMM</name>
<dbReference type="Proteomes" id="UP001589813">
    <property type="component" value="Unassembled WGS sequence"/>
</dbReference>
<evidence type="ECO:0000256" key="1">
    <source>
        <dbReference type="SAM" id="MobiDB-lite"/>
    </source>
</evidence>
<evidence type="ECO:0000313" key="4">
    <source>
        <dbReference type="Proteomes" id="UP001589813"/>
    </source>
</evidence>
<evidence type="ECO:0008006" key="5">
    <source>
        <dbReference type="Google" id="ProtNLM"/>
    </source>
</evidence>
<comment type="caution">
    <text evidence="3">The sequence shown here is derived from an EMBL/GenBank/DDBJ whole genome shotgun (WGS) entry which is preliminary data.</text>
</comment>
<keyword evidence="2" id="KW-0472">Membrane</keyword>
<feature type="region of interest" description="Disordered" evidence="1">
    <location>
        <begin position="117"/>
        <end position="142"/>
    </location>
</feature>
<evidence type="ECO:0000256" key="2">
    <source>
        <dbReference type="SAM" id="Phobius"/>
    </source>
</evidence>
<proteinExistence type="predicted"/>